<proteinExistence type="predicted"/>
<keyword evidence="1" id="KW-1185">Reference proteome</keyword>
<accession>A0AAF3FKU3</accession>
<dbReference type="Proteomes" id="UP000887575">
    <property type="component" value="Unassembled WGS sequence"/>
</dbReference>
<organism evidence="1 2">
    <name type="scientific">Mesorhabditis belari</name>
    <dbReference type="NCBI Taxonomy" id="2138241"/>
    <lineage>
        <taxon>Eukaryota</taxon>
        <taxon>Metazoa</taxon>
        <taxon>Ecdysozoa</taxon>
        <taxon>Nematoda</taxon>
        <taxon>Chromadorea</taxon>
        <taxon>Rhabditida</taxon>
        <taxon>Rhabditina</taxon>
        <taxon>Rhabditomorpha</taxon>
        <taxon>Rhabditoidea</taxon>
        <taxon>Rhabditidae</taxon>
        <taxon>Mesorhabditinae</taxon>
        <taxon>Mesorhabditis</taxon>
    </lineage>
</organism>
<dbReference type="AlphaFoldDB" id="A0AAF3FKU3"/>
<protein>
    <submittedName>
        <fullName evidence="2">Uncharacterized protein</fullName>
    </submittedName>
</protein>
<evidence type="ECO:0000313" key="1">
    <source>
        <dbReference type="Proteomes" id="UP000887575"/>
    </source>
</evidence>
<dbReference type="WBParaSite" id="MBELARI_LOCUS7363">
    <property type="protein sequence ID" value="MBELARI_LOCUS7363"/>
    <property type="gene ID" value="MBELARI_LOCUS7363"/>
</dbReference>
<sequence length="293" mass="32338">MNWTSKMAESTDAIAQIIAEQPPPNPTPIKGFPCDPRIPGRTVIVMVDIAKPIDPTISPQIKLQAIKNYVSLITLPEETVWNTFEMGLGVFHGSNAYILNNWLCKNQTCWNDAVDALFINETSQSHNTTRAYNEIWKQYEAYSRSYASLSAVVVTEKLWDSDKENASAKKEFLNSKGVFLFGIGLSMDLTQFENANLTWDDYILVDGNSLVPGSKPAITTTNFIRDSACANFPGRGNSATPPPFKPTQAILHQKDPLPPQTWPDICIVLDTSADFSATGSALNDEGFEVVSLQ</sequence>
<name>A0AAF3FKU3_9BILA</name>
<evidence type="ECO:0000313" key="2">
    <source>
        <dbReference type="WBParaSite" id="MBELARI_LOCUS7363"/>
    </source>
</evidence>
<reference evidence="2" key="1">
    <citation type="submission" date="2024-02" db="UniProtKB">
        <authorList>
            <consortium name="WormBaseParasite"/>
        </authorList>
    </citation>
    <scope>IDENTIFICATION</scope>
</reference>